<evidence type="ECO:0000313" key="3">
    <source>
        <dbReference type="EMBL" id="KRL88681.1"/>
    </source>
</evidence>
<accession>A0A0R1U626</accession>
<sequence>MNEEFEFNGVKAFAPIPAALYEDEFLMKKYPRAILLLGQILGMLNTTGSFYMSNDKIAKRMKATKQAVNDWLKILEERNYIRREKIHDKETNAVIGRKIYAGEALVKCTSLGWSTAVGGGSKAELNGVVKPTWYKENNSREQNNRTNNNSSTKVEQQKPKPKSLTKKLEEEFEQIWKDYPKKRGKQKALSHYKAWRKRSKANTFERAKQALSDYKRYVETTRANGFRDLQWRDGSTWFNGGMDDDYSVDDANGKKLQNLDSLLNTAPEGIISDDDLPF</sequence>
<dbReference type="OrthoDB" id="1821976at2"/>
<evidence type="ECO:0000256" key="1">
    <source>
        <dbReference type="SAM" id="MobiDB-lite"/>
    </source>
</evidence>
<reference evidence="3 4" key="1">
    <citation type="journal article" date="2015" name="Genome Announc.">
        <title>Expanding the biotechnology potential of lactobacilli through comparative genomics of 213 strains and associated genera.</title>
        <authorList>
            <person name="Sun Z."/>
            <person name="Harris H.M."/>
            <person name="McCann A."/>
            <person name="Guo C."/>
            <person name="Argimon S."/>
            <person name="Zhang W."/>
            <person name="Yang X."/>
            <person name="Jeffery I.B."/>
            <person name="Cooney J.C."/>
            <person name="Kagawa T.F."/>
            <person name="Liu W."/>
            <person name="Song Y."/>
            <person name="Salvetti E."/>
            <person name="Wrobel A."/>
            <person name="Rasinkangas P."/>
            <person name="Parkhill J."/>
            <person name="Rea M.C."/>
            <person name="O'Sullivan O."/>
            <person name="Ritari J."/>
            <person name="Douillard F.P."/>
            <person name="Paul Ross R."/>
            <person name="Yang R."/>
            <person name="Briner A.E."/>
            <person name="Felis G.E."/>
            <person name="de Vos W.M."/>
            <person name="Barrangou R."/>
            <person name="Klaenhammer T.R."/>
            <person name="Caufield P.W."/>
            <person name="Cui Y."/>
            <person name="Zhang H."/>
            <person name="O'Toole P.W."/>
        </authorList>
    </citation>
    <scope>NUCLEOTIDE SEQUENCE [LARGE SCALE GENOMIC DNA]</scope>
    <source>
        <strain evidence="3 4">DSM 16043</strain>
    </source>
</reference>
<gene>
    <name evidence="3" type="ORF">FC46_GL001434</name>
</gene>
<dbReference type="AlphaFoldDB" id="A0A0R1U626"/>
<evidence type="ECO:0000313" key="4">
    <source>
        <dbReference type="Proteomes" id="UP000051036"/>
    </source>
</evidence>
<feature type="domain" description="HTH marR-type" evidence="2">
    <location>
        <begin position="40"/>
        <end position="87"/>
    </location>
</feature>
<dbReference type="Pfam" id="PF01047">
    <property type="entry name" value="MarR"/>
    <property type="match status" value="1"/>
</dbReference>
<proteinExistence type="predicted"/>
<dbReference type="EMBL" id="AZFM01000044">
    <property type="protein sequence ID" value="KRL88681.1"/>
    <property type="molecule type" value="Genomic_DNA"/>
</dbReference>
<keyword evidence="4" id="KW-1185">Reference proteome</keyword>
<protein>
    <submittedName>
        <fullName evidence="3">Phage replication protein</fullName>
    </submittedName>
</protein>
<dbReference type="PATRIC" id="fig|1423763.3.peg.1456"/>
<dbReference type="STRING" id="1423763.FC46_GL001434"/>
<feature type="region of interest" description="Disordered" evidence="1">
    <location>
        <begin position="135"/>
        <end position="166"/>
    </location>
</feature>
<comment type="caution">
    <text evidence="3">The sequence shown here is derived from an EMBL/GenBank/DDBJ whole genome shotgun (WGS) entry which is preliminary data.</text>
</comment>
<dbReference type="SUPFAM" id="SSF46785">
    <property type="entry name" value="Winged helix' DNA-binding domain"/>
    <property type="match status" value="1"/>
</dbReference>
<dbReference type="InterPro" id="IPR036388">
    <property type="entry name" value="WH-like_DNA-bd_sf"/>
</dbReference>
<dbReference type="Proteomes" id="UP000051036">
    <property type="component" value="Unassembled WGS sequence"/>
</dbReference>
<dbReference type="Gene3D" id="1.10.10.10">
    <property type="entry name" value="Winged helix-like DNA-binding domain superfamily/Winged helix DNA-binding domain"/>
    <property type="match status" value="1"/>
</dbReference>
<dbReference type="InterPro" id="IPR036390">
    <property type="entry name" value="WH_DNA-bd_sf"/>
</dbReference>
<evidence type="ECO:0000259" key="2">
    <source>
        <dbReference type="Pfam" id="PF01047"/>
    </source>
</evidence>
<organism evidence="3 4">
    <name type="scientific">Lactobacillus kalixensis DSM 16043</name>
    <dbReference type="NCBI Taxonomy" id="1423763"/>
    <lineage>
        <taxon>Bacteria</taxon>
        <taxon>Bacillati</taxon>
        <taxon>Bacillota</taxon>
        <taxon>Bacilli</taxon>
        <taxon>Lactobacillales</taxon>
        <taxon>Lactobacillaceae</taxon>
        <taxon>Lactobacillus</taxon>
    </lineage>
</organism>
<name>A0A0R1U626_9LACO</name>
<dbReference type="GO" id="GO:0003700">
    <property type="term" value="F:DNA-binding transcription factor activity"/>
    <property type="evidence" value="ECO:0007669"/>
    <property type="project" value="InterPro"/>
</dbReference>
<dbReference type="RefSeq" id="WP_057799923.1">
    <property type="nucleotide sequence ID" value="NZ_AZFM01000044.1"/>
</dbReference>
<dbReference type="InterPro" id="IPR000835">
    <property type="entry name" value="HTH_MarR-typ"/>
</dbReference>